<protein>
    <submittedName>
        <fullName evidence="3">McfN protein</fullName>
    </submittedName>
</protein>
<keyword evidence="4" id="KW-1185">Reference proteome</keyword>
<reference evidence="3" key="1">
    <citation type="submission" date="2021-02" db="EMBL/GenBank/DDBJ databases">
        <authorList>
            <person name="Dougan E. K."/>
            <person name="Rhodes N."/>
            <person name="Thang M."/>
            <person name="Chan C."/>
        </authorList>
    </citation>
    <scope>NUCLEOTIDE SEQUENCE</scope>
</reference>
<dbReference type="InterPro" id="IPR036514">
    <property type="entry name" value="SGNH_hydro_sf"/>
</dbReference>
<feature type="domain" description="SGNH hydrolase-type esterase" evidence="2">
    <location>
        <begin position="84"/>
        <end position="280"/>
    </location>
</feature>
<comment type="caution">
    <text evidence="3">The sequence shown here is derived from an EMBL/GenBank/DDBJ whole genome shotgun (WGS) entry which is preliminary data.</text>
</comment>
<dbReference type="EMBL" id="CAJNDS010000680">
    <property type="protein sequence ID" value="CAE7227591.1"/>
    <property type="molecule type" value="Genomic_DNA"/>
</dbReference>
<organism evidence="3 4">
    <name type="scientific">Symbiodinium natans</name>
    <dbReference type="NCBI Taxonomy" id="878477"/>
    <lineage>
        <taxon>Eukaryota</taxon>
        <taxon>Sar</taxon>
        <taxon>Alveolata</taxon>
        <taxon>Dinophyceae</taxon>
        <taxon>Suessiales</taxon>
        <taxon>Symbiodiniaceae</taxon>
        <taxon>Symbiodinium</taxon>
    </lineage>
</organism>
<evidence type="ECO:0000313" key="4">
    <source>
        <dbReference type="Proteomes" id="UP000604046"/>
    </source>
</evidence>
<dbReference type="AlphaFoldDB" id="A0A812KPC5"/>
<dbReference type="SUPFAM" id="SSF52266">
    <property type="entry name" value="SGNH hydrolase"/>
    <property type="match status" value="1"/>
</dbReference>
<name>A0A812KPC5_9DINO</name>
<dbReference type="OrthoDB" id="4610at2759"/>
<dbReference type="Pfam" id="PF13472">
    <property type="entry name" value="Lipase_GDSL_2"/>
    <property type="match status" value="1"/>
</dbReference>
<feature type="region of interest" description="Disordered" evidence="1">
    <location>
        <begin position="41"/>
        <end position="74"/>
    </location>
</feature>
<dbReference type="Proteomes" id="UP000604046">
    <property type="component" value="Unassembled WGS sequence"/>
</dbReference>
<evidence type="ECO:0000259" key="2">
    <source>
        <dbReference type="Pfam" id="PF13472"/>
    </source>
</evidence>
<proteinExistence type="predicted"/>
<dbReference type="InterPro" id="IPR013830">
    <property type="entry name" value="SGNH_hydro"/>
</dbReference>
<accession>A0A812KPC5</accession>
<evidence type="ECO:0000256" key="1">
    <source>
        <dbReference type="SAM" id="MobiDB-lite"/>
    </source>
</evidence>
<dbReference type="Gene3D" id="3.40.50.1110">
    <property type="entry name" value="SGNH hydrolase"/>
    <property type="match status" value="1"/>
</dbReference>
<sequence length="312" mass="33316">MAQTARCAAKFLSSATAFGAGMAAKQGWDLRGEWRSLRERASPCLGPDVGQELGGNGSRKLSSTRGAGGTSPTGASSRPLLVLFLGDSLVSGVGGQASATETPAPAALPRHVAAHLAEHMGEVRWASVGITGADVEHLAREGLPRLRLRAAEVVSSLVHSSCSTPRLVVVLVVGANDLRGLRLSYRLRLRQLVHAMSALHVDVEGIFLPAVALADAPMLQRYPLRLFLAPLCFLWEREKQKAISWCHGAEVLPFPTPPEGTEADAFFSADRMHPSPVGYEWWAKALAEQIRSRLETRAGQAGGCRLDHPTGV</sequence>
<gene>
    <name evidence="3" type="primary">mcfN</name>
    <name evidence="3" type="ORF">SNAT2548_LOCUS8975</name>
</gene>
<evidence type="ECO:0000313" key="3">
    <source>
        <dbReference type="EMBL" id="CAE7227591.1"/>
    </source>
</evidence>